<sequence length="123" mass="14279">MHPPPTTLSLSFFSRCVCVCLRLLLLPSFIPWTHFCSSSFFSILRRRVLADPDNMWLQMFILSSEDFLDLILNSDTPLSLVTIAESPWRAKGEHRVVVADWETRRGWPLLIIEMVDFKNSSHQ</sequence>
<dbReference type="AlphaFoldDB" id="A0A165A7A6"/>
<evidence type="ECO:0000313" key="1">
    <source>
        <dbReference type="EMBL" id="KZS17258.1"/>
    </source>
</evidence>
<name>A0A165A7A6_9CRUS</name>
<accession>A0A165A7A6</accession>
<reference evidence="1 2" key="1">
    <citation type="submission" date="2016-03" db="EMBL/GenBank/DDBJ databases">
        <title>EvidentialGene: Evidence-directed Construction of Genes on Genomes.</title>
        <authorList>
            <person name="Gilbert D.G."/>
            <person name="Choi J.-H."/>
            <person name="Mockaitis K."/>
            <person name="Colbourne J."/>
            <person name="Pfrender M."/>
        </authorList>
    </citation>
    <scope>NUCLEOTIDE SEQUENCE [LARGE SCALE GENOMIC DNA]</scope>
    <source>
        <strain evidence="1 2">Xinb3</strain>
        <tissue evidence="1">Complete organism</tissue>
    </source>
</reference>
<dbReference type="EMBL" id="LRGB01000642">
    <property type="protein sequence ID" value="KZS17258.1"/>
    <property type="molecule type" value="Genomic_DNA"/>
</dbReference>
<comment type="caution">
    <text evidence="1">The sequence shown here is derived from an EMBL/GenBank/DDBJ whole genome shotgun (WGS) entry which is preliminary data.</text>
</comment>
<protein>
    <submittedName>
        <fullName evidence="1">Uncharacterized protein</fullName>
    </submittedName>
</protein>
<keyword evidence="2" id="KW-1185">Reference proteome</keyword>
<evidence type="ECO:0000313" key="2">
    <source>
        <dbReference type="Proteomes" id="UP000076858"/>
    </source>
</evidence>
<dbReference type="Proteomes" id="UP000076858">
    <property type="component" value="Unassembled WGS sequence"/>
</dbReference>
<gene>
    <name evidence="1" type="ORF">APZ42_016870</name>
</gene>
<proteinExistence type="predicted"/>
<organism evidence="1 2">
    <name type="scientific">Daphnia magna</name>
    <dbReference type="NCBI Taxonomy" id="35525"/>
    <lineage>
        <taxon>Eukaryota</taxon>
        <taxon>Metazoa</taxon>
        <taxon>Ecdysozoa</taxon>
        <taxon>Arthropoda</taxon>
        <taxon>Crustacea</taxon>
        <taxon>Branchiopoda</taxon>
        <taxon>Diplostraca</taxon>
        <taxon>Cladocera</taxon>
        <taxon>Anomopoda</taxon>
        <taxon>Daphniidae</taxon>
        <taxon>Daphnia</taxon>
    </lineage>
</organism>